<evidence type="ECO:0000313" key="2">
    <source>
        <dbReference type="EMBL" id="SVD89221.1"/>
    </source>
</evidence>
<dbReference type="Gene3D" id="2.30.30.40">
    <property type="entry name" value="SH3 Domains"/>
    <property type="match status" value="1"/>
</dbReference>
<feature type="domain" description="Bacterial dipeptidyl-peptidase SH3" evidence="1">
    <location>
        <begin position="1"/>
        <end position="34"/>
    </location>
</feature>
<reference evidence="2" key="1">
    <citation type="submission" date="2018-05" db="EMBL/GenBank/DDBJ databases">
        <authorList>
            <person name="Lanie J.A."/>
            <person name="Ng W.-L."/>
            <person name="Kazmierczak K.M."/>
            <person name="Andrzejewski T.M."/>
            <person name="Davidsen T.M."/>
            <person name="Wayne K.J."/>
            <person name="Tettelin H."/>
            <person name="Glass J.I."/>
            <person name="Rusch D."/>
            <person name="Podicherti R."/>
            <person name="Tsui H.-C.T."/>
            <person name="Winkler M.E."/>
        </authorList>
    </citation>
    <scope>NUCLEOTIDE SEQUENCE</scope>
</reference>
<gene>
    <name evidence="2" type="ORF">METZ01_LOCUS442075</name>
</gene>
<dbReference type="AlphaFoldDB" id="A0A382Z1B3"/>
<evidence type="ECO:0000259" key="1">
    <source>
        <dbReference type="Pfam" id="PF18348"/>
    </source>
</evidence>
<protein>
    <recommendedName>
        <fullName evidence="1">Bacterial dipeptidyl-peptidase SH3 domain-containing protein</fullName>
    </recommendedName>
</protein>
<name>A0A382Z1B3_9ZZZZ</name>
<dbReference type="InterPro" id="IPR041382">
    <property type="entry name" value="SH3_16"/>
</dbReference>
<accession>A0A382Z1B3</accession>
<dbReference type="Pfam" id="PF18348">
    <property type="entry name" value="SH3_16"/>
    <property type="match status" value="1"/>
</dbReference>
<proteinExistence type="predicted"/>
<organism evidence="2">
    <name type="scientific">marine metagenome</name>
    <dbReference type="NCBI Taxonomy" id="408172"/>
    <lineage>
        <taxon>unclassified sequences</taxon>
        <taxon>metagenomes</taxon>
        <taxon>ecological metagenomes</taxon>
    </lineage>
</organism>
<sequence length="37" mass="4619">MISQALMWEKVKIQETSENWHQIKMEDGYEGWMHNFY</sequence>
<feature type="non-terminal residue" evidence="2">
    <location>
        <position position="37"/>
    </location>
</feature>
<dbReference type="EMBL" id="UINC01180164">
    <property type="protein sequence ID" value="SVD89221.1"/>
    <property type="molecule type" value="Genomic_DNA"/>
</dbReference>